<accession>M5UKY7</accession>
<dbReference type="Proteomes" id="UP000011885">
    <property type="component" value="Unassembled WGS sequence"/>
</dbReference>
<evidence type="ECO:0000313" key="8">
    <source>
        <dbReference type="Proteomes" id="UP000011885"/>
    </source>
</evidence>
<proteinExistence type="inferred from homology"/>
<dbReference type="GO" id="GO:0043953">
    <property type="term" value="P:protein transport by the Tat complex"/>
    <property type="evidence" value="ECO:0007669"/>
    <property type="project" value="UniProtKB-UniRule"/>
</dbReference>
<comment type="subcellular location">
    <subcellularLocation>
        <location evidence="5">Cell membrane</location>
        <topology evidence="5">Multi-pass membrane protein</topology>
    </subcellularLocation>
    <subcellularLocation>
        <location evidence="1">Membrane</location>
        <topology evidence="1">Multi-pass membrane protein</topology>
    </subcellularLocation>
</comment>
<evidence type="ECO:0000256" key="1">
    <source>
        <dbReference type="ARBA" id="ARBA00004141"/>
    </source>
</evidence>
<dbReference type="GO" id="GO:0033281">
    <property type="term" value="C:TAT protein transport complex"/>
    <property type="evidence" value="ECO:0007669"/>
    <property type="project" value="UniProtKB-UniRule"/>
</dbReference>
<evidence type="ECO:0000256" key="3">
    <source>
        <dbReference type="ARBA" id="ARBA00022989"/>
    </source>
</evidence>
<dbReference type="Pfam" id="PF00902">
    <property type="entry name" value="TatC"/>
    <property type="match status" value="1"/>
</dbReference>
<feature type="transmembrane region" description="Helical" evidence="5">
    <location>
        <begin position="204"/>
        <end position="229"/>
    </location>
</feature>
<keyword evidence="3 5" id="KW-1133">Transmembrane helix</keyword>
<dbReference type="GO" id="GO:0009977">
    <property type="term" value="F:proton motive force dependent protein transmembrane transporter activity"/>
    <property type="evidence" value="ECO:0007669"/>
    <property type="project" value="TreeGrafter"/>
</dbReference>
<feature type="transmembrane region" description="Helical" evidence="5">
    <location>
        <begin position="351"/>
        <end position="370"/>
    </location>
</feature>
<dbReference type="RefSeq" id="WP_008676676.1">
    <property type="nucleotide sequence ID" value="NZ_ANOH01000132.1"/>
</dbReference>
<keyword evidence="5" id="KW-1003">Cell membrane</keyword>
<dbReference type="AlphaFoldDB" id="M5UKY7"/>
<feature type="transmembrane region" description="Helical" evidence="5">
    <location>
        <begin position="288"/>
        <end position="313"/>
    </location>
</feature>
<feature type="region of interest" description="Disordered" evidence="6">
    <location>
        <begin position="118"/>
        <end position="150"/>
    </location>
</feature>
<dbReference type="OrthoDB" id="9777044at2"/>
<dbReference type="EMBL" id="ANOH01000132">
    <property type="protein sequence ID" value="EMI56673.1"/>
    <property type="molecule type" value="Genomic_DNA"/>
</dbReference>
<sequence length="385" mass="42516">MDALARPKDDLFDNSTMTVGEHLEELRSALVKAIIWLAIGLGFGLLVANRVVRYVQEPLKQAIIKYNADRDMAVLGISQTDDPATLRFHRFLMENALVAELVYALPSQVNDSADEDLVAKKEQPADKGKAKSAKEKDAGPSDEVVDKTVAPETTIVDGAQRIDTADLIAAIGAVPDPDMMVPTVQFRRSERGVSAFKVEETFMIWVKAGLIVGAVLASPMIFYHLWSFVAAGLHAHERRYVYVYLPFSVVLFVSGVSLAFFLVLQYVLSFLLAFNSSMEVTVEPRLSYYVNFVLMLPLGFGVAFQLPLVMLFLQRIDLIQTKDYIASWRIATLVIFFISMVVTPADVTSMVALALPLMVLYFLGIGLCLYMPRGRGLGSGAYDPA</sequence>
<keyword evidence="5" id="KW-0653">Protein transport</keyword>
<dbReference type="NCBIfam" id="TIGR00945">
    <property type="entry name" value="tatC"/>
    <property type="match status" value="1"/>
</dbReference>
<keyword evidence="5" id="KW-0813">Transport</keyword>
<evidence type="ECO:0000256" key="4">
    <source>
        <dbReference type="ARBA" id="ARBA00023136"/>
    </source>
</evidence>
<feature type="transmembrane region" description="Helical" evidence="5">
    <location>
        <begin position="325"/>
        <end position="345"/>
    </location>
</feature>
<evidence type="ECO:0000256" key="2">
    <source>
        <dbReference type="ARBA" id="ARBA00022692"/>
    </source>
</evidence>
<feature type="compositionally biased region" description="Basic and acidic residues" evidence="6">
    <location>
        <begin position="118"/>
        <end position="139"/>
    </location>
</feature>
<comment type="subunit">
    <text evidence="5">Forms a complex with TatA.</text>
</comment>
<reference evidence="7 8" key="1">
    <citation type="journal article" date="2013" name="Mar. Genomics">
        <title>Expression of sulfatases in Rhodopirellula baltica and the diversity of sulfatases in the genus Rhodopirellula.</title>
        <authorList>
            <person name="Wegner C.E."/>
            <person name="Richter-Heitmann T."/>
            <person name="Klindworth A."/>
            <person name="Klockow C."/>
            <person name="Richter M."/>
            <person name="Achstetter T."/>
            <person name="Glockner F.O."/>
            <person name="Harder J."/>
        </authorList>
    </citation>
    <scope>NUCLEOTIDE SEQUENCE [LARGE SCALE GENOMIC DNA]</scope>
    <source>
        <strain evidence="7 8">SM41</strain>
    </source>
</reference>
<evidence type="ECO:0000256" key="6">
    <source>
        <dbReference type="SAM" id="MobiDB-lite"/>
    </source>
</evidence>
<dbReference type="HAMAP" id="MF_00902">
    <property type="entry name" value="TatC"/>
    <property type="match status" value="1"/>
</dbReference>
<dbReference type="InterPro" id="IPR019820">
    <property type="entry name" value="Sec-indep_translocase_CS"/>
</dbReference>
<feature type="transmembrane region" description="Helical" evidence="5">
    <location>
        <begin position="241"/>
        <end position="268"/>
    </location>
</feature>
<keyword evidence="5" id="KW-0811">Translocation</keyword>
<protein>
    <recommendedName>
        <fullName evidence="5">Sec-independent protein translocase protein TatC</fullName>
    </recommendedName>
</protein>
<dbReference type="GO" id="GO:0065002">
    <property type="term" value="P:intracellular protein transmembrane transport"/>
    <property type="evidence" value="ECO:0007669"/>
    <property type="project" value="TreeGrafter"/>
</dbReference>
<organism evidence="7 8">
    <name type="scientific">Rhodopirellula sallentina SM41</name>
    <dbReference type="NCBI Taxonomy" id="1263870"/>
    <lineage>
        <taxon>Bacteria</taxon>
        <taxon>Pseudomonadati</taxon>
        <taxon>Planctomycetota</taxon>
        <taxon>Planctomycetia</taxon>
        <taxon>Pirellulales</taxon>
        <taxon>Pirellulaceae</taxon>
        <taxon>Rhodopirellula</taxon>
    </lineage>
</organism>
<dbReference type="InterPro" id="IPR002033">
    <property type="entry name" value="TatC"/>
</dbReference>
<evidence type="ECO:0000313" key="7">
    <source>
        <dbReference type="EMBL" id="EMI56673.1"/>
    </source>
</evidence>
<dbReference type="PROSITE" id="PS01218">
    <property type="entry name" value="TATC"/>
    <property type="match status" value="1"/>
</dbReference>
<comment type="function">
    <text evidence="5">Part of the twin-arginine translocation (Tat) system that transports large folded proteins containing a characteristic twin-arginine motif in their signal peptide across membranes.</text>
</comment>
<evidence type="ECO:0000256" key="5">
    <source>
        <dbReference type="HAMAP-Rule" id="MF_00902"/>
    </source>
</evidence>
<feature type="transmembrane region" description="Helical" evidence="5">
    <location>
        <begin position="33"/>
        <end position="52"/>
    </location>
</feature>
<comment type="similarity">
    <text evidence="5">Belongs to the TatC family.</text>
</comment>
<comment type="caution">
    <text evidence="7">The sequence shown here is derived from an EMBL/GenBank/DDBJ whole genome shotgun (WGS) entry which is preliminary data.</text>
</comment>
<dbReference type="PANTHER" id="PTHR30371">
    <property type="entry name" value="SEC-INDEPENDENT PROTEIN TRANSLOCASE PROTEIN TATC"/>
    <property type="match status" value="1"/>
</dbReference>
<dbReference type="PATRIC" id="fig|1263870.3.peg.1981"/>
<name>M5UKY7_9BACT</name>
<keyword evidence="2 5" id="KW-0812">Transmembrane</keyword>
<dbReference type="PANTHER" id="PTHR30371:SF0">
    <property type="entry name" value="SEC-INDEPENDENT PROTEIN TRANSLOCASE PROTEIN TATC, CHLOROPLASTIC-RELATED"/>
    <property type="match status" value="1"/>
</dbReference>
<gene>
    <name evidence="5" type="primary">tatC</name>
    <name evidence="7" type="ORF">RSSM_01855</name>
</gene>
<keyword evidence="4 5" id="KW-0472">Membrane</keyword>
<keyword evidence="8" id="KW-1185">Reference proteome</keyword>